<dbReference type="Proteomes" id="UP000712600">
    <property type="component" value="Unassembled WGS sequence"/>
</dbReference>
<dbReference type="EMBL" id="QGKX02001290">
    <property type="protein sequence ID" value="KAF3538626.1"/>
    <property type="molecule type" value="Genomic_DNA"/>
</dbReference>
<gene>
    <name evidence="2" type="ORF">F2Q69_00021871</name>
</gene>
<accession>A0A8S9Q9W2</accession>
<sequence length="345" mass="40014">MAQGLQKPPASSNQKSFDPGIKQEDERPTNGERFKENHGQHLTCPQNVERFKENHGQHLTCPQNVEAVTRNNKSTQAVKEQIILQLVETIWTKDHMYDPHKEITRCLYAKRKQEIVHSHTLIPYDRGDQDPPIRVPDQNRGVVLSFLPKGEPPDLPSKIKPIKYHVKMASFSNQDEVCHETNFHGFYTPGMSQNRWNQPKIYLDQEDTNFINRKFSSPSICEYPSLEAVSRPMKKSYVQEKPMEFKMDLLAFQKAKNEEKSPRKYVVMAQSLKPAKPALHLPKLEDPGLTSNQTQFWKPGDFVRLQEALKNILGSTRPHWIRRILEESIQPNQSRLWKDSGRSQT</sequence>
<evidence type="ECO:0000256" key="1">
    <source>
        <dbReference type="SAM" id="MobiDB-lite"/>
    </source>
</evidence>
<comment type="caution">
    <text evidence="2">The sequence shown here is derived from an EMBL/GenBank/DDBJ whole genome shotgun (WGS) entry which is preliminary data.</text>
</comment>
<reference evidence="2" key="1">
    <citation type="submission" date="2019-12" db="EMBL/GenBank/DDBJ databases">
        <title>Genome sequencing and annotation of Brassica cretica.</title>
        <authorList>
            <person name="Studholme D.J."/>
            <person name="Sarris P."/>
        </authorList>
    </citation>
    <scope>NUCLEOTIDE SEQUENCE</scope>
    <source>
        <strain evidence="2">PFS-109/04</strain>
        <tissue evidence="2">Leaf</tissue>
    </source>
</reference>
<feature type="region of interest" description="Disordered" evidence="1">
    <location>
        <begin position="1"/>
        <end position="42"/>
    </location>
</feature>
<evidence type="ECO:0000313" key="2">
    <source>
        <dbReference type="EMBL" id="KAF3538626.1"/>
    </source>
</evidence>
<name>A0A8S9Q9W2_BRACR</name>
<organism evidence="2 3">
    <name type="scientific">Brassica cretica</name>
    <name type="common">Mustard</name>
    <dbReference type="NCBI Taxonomy" id="69181"/>
    <lineage>
        <taxon>Eukaryota</taxon>
        <taxon>Viridiplantae</taxon>
        <taxon>Streptophyta</taxon>
        <taxon>Embryophyta</taxon>
        <taxon>Tracheophyta</taxon>
        <taxon>Spermatophyta</taxon>
        <taxon>Magnoliopsida</taxon>
        <taxon>eudicotyledons</taxon>
        <taxon>Gunneridae</taxon>
        <taxon>Pentapetalae</taxon>
        <taxon>rosids</taxon>
        <taxon>malvids</taxon>
        <taxon>Brassicales</taxon>
        <taxon>Brassicaceae</taxon>
        <taxon>Brassiceae</taxon>
        <taxon>Brassica</taxon>
    </lineage>
</organism>
<proteinExistence type="predicted"/>
<protein>
    <submittedName>
        <fullName evidence="2">Uncharacterized protein</fullName>
    </submittedName>
</protein>
<dbReference type="AlphaFoldDB" id="A0A8S9Q9W2"/>
<evidence type="ECO:0000313" key="3">
    <source>
        <dbReference type="Proteomes" id="UP000712600"/>
    </source>
</evidence>
<feature type="compositionally biased region" description="Basic and acidic residues" evidence="1">
    <location>
        <begin position="21"/>
        <end position="39"/>
    </location>
</feature>